<reference evidence="2" key="1">
    <citation type="submission" date="2021-12" db="EMBL/GenBank/DDBJ databases">
        <title>Prjna785345.</title>
        <authorList>
            <person name="Rujirawat T."/>
            <person name="Krajaejun T."/>
        </authorList>
    </citation>
    <scope>NUCLEOTIDE SEQUENCE</scope>
    <source>
        <strain evidence="2">Pi057C3</strain>
    </source>
</reference>
<dbReference type="GO" id="GO:0005524">
    <property type="term" value="F:ATP binding"/>
    <property type="evidence" value="ECO:0007669"/>
    <property type="project" value="InterPro"/>
</dbReference>
<dbReference type="PROSITE" id="PS50011">
    <property type="entry name" value="PROTEIN_KINASE_DOM"/>
    <property type="match status" value="1"/>
</dbReference>
<evidence type="ECO:0000313" key="2">
    <source>
        <dbReference type="EMBL" id="KAJ0392152.1"/>
    </source>
</evidence>
<dbReference type="PANTHER" id="PTHR44329">
    <property type="entry name" value="SERINE/THREONINE-PROTEIN KINASE TNNI3K-RELATED"/>
    <property type="match status" value="1"/>
</dbReference>
<evidence type="ECO:0000313" key="3">
    <source>
        <dbReference type="Proteomes" id="UP001209570"/>
    </source>
</evidence>
<feature type="domain" description="Protein kinase" evidence="1">
    <location>
        <begin position="232"/>
        <end position="472"/>
    </location>
</feature>
<name>A0AAD5L8X8_PYTIN</name>
<proteinExistence type="predicted"/>
<dbReference type="SMART" id="SM00220">
    <property type="entry name" value="S_TKc"/>
    <property type="match status" value="1"/>
</dbReference>
<comment type="caution">
    <text evidence="2">The sequence shown here is derived from an EMBL/GenBank/DDBJ whole genome shotgun (WGS) entry which is preliminary data.</text>
</comment>
<sequence length="472" mass="52308">MAATGNASSVATLERKELGGSNMPASQVTLHPDCRQVELAVQPAGVSVVCRDSGTLLAPFKGAVNGYVHVYNRRGSTVRIGECNATTLLYLVFANGDDHIARAQMAFDDRSFVSLSSLNALVFDNVNFVKPRFEATVPSSLARLNFRDVQFTTLPPVLYERRYSRPLSVNKLSVTPDSNVLKLSADFYDNAVANLNVSTLSQTANIDFLGGCNDKMKTQADIERLRVPASQLTVGSEISQGAFGRVYRGSFQGEKVAVKRLAPHRRKDLKQFLSFVDEAKLMASMRHARIIRFVGIAWTSPFDLHVVTEYMDGGDLRGLMIQYQEQRRATGFSRDKLKIALHVAEGLAYMHALRPQVLHRDLKSRNVLLTPELDAKLIDFGVARERADHTMTVGVGTLRWMAPEVMSGGHYTETADVFSFGVLHRDLKSRNVLLTPELDAKLIDFGVARERADHTMTVGVGTLRRRTCFRSA</sequence>
<dbReference type="InterPro" id="IPR051681">
    <property type="entry name" value="Ser/Thr_Kinases-Pseudokinases"/>
</dbReference>
<protein>
    <recommendedName>
        <fullName evidence="1">Protein kinase domain-containing protein</fullName>
    </recommendedName>
</protein>
<dbReference type="EMBL" id="JAKCXM010000706">
    <property type="protein sequence ID" value="KAJ0392152.1"/>
    <property type="molecule type" value="Genomic_DNA"/>
</dbReference>
<organism evidence="2 3">
    <name type="scientific">Pythium insidiosum</name>
    <name type="common">Pythiosis disease agent</name>
    <dbReference type="NCBI Taxonomy" id="114742"/>
    <lineage>
        <taxon>Eukaryota</taxon>
        <taxon>Sar</taxon>
        <taxon>Stramenopiles</taxon>
        <taxon>Oomycota</taxon>
        <taxon>Peronosporomycetes</taxon>
        <taxon>Pythiales</taxon>
        <taxon>Pythiaceae</taxon>
        <taxon>Pythium</taxon>
    </lineage>
</organism>
<accession>A0AAD5L8X8</accession>
<dbReference type="InterPro" id="IPR008271">
    <property type="entry name" value="Ser/Thr_kinase_AS"/>
</dbReference>
<dbReference type="Proteomes" id="UP001209570">
    <property type="component" value="Unassembled WGS sequence"/>
</dbReference>
<dbReference type="InterPro" id="IPR011009">
    <property type="entry name" value="Kinase-like_dom_sf"/>
</dbReference>
<dbReference type="SUPFAM" id="SSF56112">
    <property type="entry name" value="Protein kinase-like (PK-like)"/>
    <property type="match status" value="2"/>
</dbReference>
<dbReference type="InterPro" id="IPR000719">
    <property type="entry name" value="Prot_kinase_dom"/>
</dbReference>
<dbReference type="Gene3D" id="1.10.510.10">
    <property type="entry name" value="Transferase(Phosphotransferase) domain 1"/>
    <property type="match status" value="2"/>
</dbReference>
<dbReference type="PANTHER" id="PTHR44329:SF214">
    <property type="entry name" value="PROTEIN KINASE DOMAIN-CONTAINING PROTEIN"/>
    <property type="match status" value="1"/>
</dbReference>
<dbReference type="PROSITE" id="PS00108">
    <property type="entry name" value="PROTEIN_KINASE_ST"/>
    <property type="match status" value="2"/>
</dbReference>
<gene>
    <name evidence="2" type="ORF">P43SY_006253</name>
</gene>
<dbReference type="Pfam" id="PF00069">
    <property type="entry name" value="Pkinase"/>
    <property type="match status" value="1"/>
</dbReference>
<dbReference type="GO" id="GO:0004674">
    <property type="term" value="F:protein serine/threonine kinase activity"/>
    <property type="evidence" value="ECO:0007669"/>
    <property type="project" value="TreeGrafter"/>
</dbReference>
<evidence type="ECO:0000259" key="1">
    <source>
        <dbReference type="PROSITE" id="PS50011"/>
    </source>
</evidence>
<dbReference type="AlphaFoldDB" id="A0AAD5L8X8"/>
<keyword evidence="3" id="KW-1185">Reference proteome</keyword>